<proteinExistence type="predicted"/>
<dbReference type="Proteomes" id="UP000763802">
    <property type="component" value="Unassembled WGS sequence"/>
</dbReference>
<comment type="caution">
    <text evidence="1">The sequence shown here is derived from an EMBL/GenBank/DDBJ whole genome shotgun (WGS) entry which is preliminary data.</text>
</comment>
<gene>
    <name evidence="1" type="ORF">KL867_17795</name>
</gene>
<name>A0ABS5WUV2_9RHOB</name>
<evidence type="ECO:0000313" key="2">
    <source>
        <dbReference type="Proteomes" id="UP000763802"/>
    </source>
</evidence>
<dbReference type="EMBL" id="JAHHDY010000018">
    <property type="protein sequence ID" value="MBT3142926.1"/>
    <property type="molecule type" value="Genomic_DNA"/>
</dbReference>
<protein>
    <recommendedName>
        <fullName evidence="3">HTH cro/C1-type domain-containing protein</fullName>
    </recommendedName>
</protein>
<evidence type="ECO:0008006" key="3">
    <source>
        <dbReference type="Google" id="ProtNLM"/>
    </source>
</evidence>
<reference evidence="1 2" key="1">
    <citation type="submission" date="2021-05" db="EMBL/GenBank/DDBJ databases">
        <title>Draft genomes of marine bacteria isolated from model chitin particles.</title>
        <authorList>
            <person name="Datta M.S."/>
            <person name="Schwartzman J.A."/>
            <person name="Cordero O."/>
        </authorList>
    </citation>
    <scope>NUCLEOTIDE SEQUENCE [LARGE SCALE GENOMIC DNA]</scope>
    <source>
        <strain evidence="1 2">4E07</strain>
    </source>
</reference>
<evidence type="ECO:0000313" key="1">
    <source>
        <dbReference type="EMBL" id="MBT3142926.1"/>
    </source>
</evidence>
<organism evidence="1 2">
    <name type="scientific">Falsiruegeria litorea</name>
    <dbReference type="NCBI Taxonomy" id="1280831"/>
    <lineage>
        <taxon>Bacteria</taxon>
        <taxon>Pseudomonadati</taxon>
        <taxon>Pseudomonadota</taxon>
        <taxon>Alphaproteobacteria</taxon>
        <taxon>Rhodobacterales</taxon>
        <taxon>Roseobacteraceae</taxon>
        <taxon>Falsiruegeria</taxon>
    </lineage>
</organism>
<sequence>MPVAIVMSNHGAIPAVLMEDTAAALIKRLQSLEGTPELKTDDQARQWLQEQPHPSGWFSTPSEARAHVKRTHEATPVLSGEEVSTARKALGMSREEFATALGYGGNSNTRHKLIFEIENEATDRKSKKLRIMNASATLRLRSLMAEHGLDEPAD</sequence>
<keyword evidence="2" id="KW-1185">Reference proteome</keyword>
<dbReference type="RefSeq" id="WP_215194138.1">
    <property type="nucleotide sequence ID" value="NZ_JAHHDY010000018.1"/>
</dbReference>
<accession>A0ABS5WUV2</accession>